<evidence type="ECO:0000313" key="2">
    <source>
        <dbReference type="Proteomes" id="UP000001312"/>
    </source>
</evidence>
<name>A7ETR1_SCLS1</name>
<keyword evidence="2" id="KW-1185">Reference proteome</keyword>
<evidence type="ECO:0000313" key="1">
    <source>
        <dbReference type="EMBL" id="EDN92853.1"/>
    </source>
</evidence>
<accession>A7ETR1</accession>
<dbReference type="KEGG" id="ssl:SS1G_08718"/>
<dbReference type="Proteomes" id="UP000001312">
    <property type="component" value="Unassembled WGS sequence"/>
</dbReference>
<reference evidence="2" key="1">
    <citation type="journal article" date="2011" name="PLoS Genet.">
        <title>Genomic analysis of the necrotrophic fungal pathogens Sclerotinia sclerotiorum and Botrytis cinerea.</title>
        <authorList>
            <person name="Amselem J."/>
            <person name="Cuomo C.A."/>
            <person name="van Kan J.A."/>
            <person name="Viaud M."/>
            <person name="Benito E.P."/>
            <person name="Couloux A."/>
            <person name="Coutinho P.M."/>
            <person name="de Vries R.P."/>
            <person name="Dyer P.S."/>
            <person name="Fillinger S."/>
            <person name="Fournier E."/>
            <person name="Gout L."/>
            <person name="Hahn M."/>
            <person name="Kohn L."/>
            <person name="Lapalu N."/>
            <person name="Plummer K.M."/>
            <person name="Pradier J.M."/>
            <person name="Quevillon E."/>
            <person name="Sharon A."/>
            <person name="Simon A."/>
            <person name="ten Have A."/>
            <person name="Tudzynski B."/>
            <person name="Tudzynski P."/>
            <person name="Wincker P."/>
            <person name="Andrew M."/>
            <person name="Anthouard V."/>
            <person name="Beever R.E."/>
            <person name="Beffa R."/>
            <person name="Benoit I."/>
            <person name="Bouzid O."/>
            <person name="Brault B."/>
            <person name="Chen Z."/>
            <person name="Choquer M."/>
            <person name="Collemare J."/>
            <person name="Cotton P."/>
            <person name="Danchin E.G."/>
            <person name="Da Silva C."/>
            <person name="Gautier A."/>
            <person name="Giraud C."/>
            <person name="Giraud T."/>
            <person name="Gonzalez C."/>
            <person name="Grossetete S."/>
            <person name="Guldener U."/>
            <person name="Henrissat B."/>
            <person name="Howlett B.J."/>
            <person name="Kodira C."/>
            <person name="Kretschmer M."/>
            <person name="Lappartient A."/>
            <person name="Leroch M."/>
            <person name="Levis C."/>
            <person name="Mauceli E."/>
            <person name="Neuveglise C."/>
            <person name="Oeser B."/>
            <person name="Pearson M."/>
            <person name="Poulain J."/>
            <person name="Poussereau N."/>
            <person name="Quesneville H."/>
            <person name="Rascle C."/>
            <person name="Schumacher J."/>
            <person name="Segurens B."/>
            <person name="Sexton A."/>
            <person name="Silva E."/>
            <person name="Sirven C."/>
            <person name="Soanes D.M."/>
            <person name="Talbot N.J."/>
            <person name="Templeton M."/>
            <person name="Yandava C."/>
            <person name="Yarden O."/>
            <person name="Zeng Q."/>
            <person name="Rollins J.A."/>
            <person name="Lebrun M.H."/>
            <person name="Dickman M."/>
        </authorList>
    </citation>
    <scope>NUCLEOTIDE SEQUENCE [LARGE SCALE GENOMIC DNA]</scope>
    <source>
        <strain evidence="2">ATCC 18683 / 1980 / Ss-1</strain>
    </source>
</reference>
<dbReference type="GeneID" id="5486393"/>
<dbReference type="EMBL" id="CH476632">
    <property type="protein sequence ID" value="EDN92853.1"/>
    <property type="molecule type" value="Genomic_DNA"/>
</dbReference>
<gene>
    <name evidence="1" type="ORF">SS1G_08718</name>
</gene>
<proteinExistence type="predicted"/>
<dbReference type="AlphaFoldDB" id="A7ETR1"/>
<protein>
    <submittedName>
        <fullName evidence="1">Uncharacterized protein</fullName>
    </submittedName>
</protein>
<dbReference type="InParanoid" id="A7ETR1"/>
<organism evidence="1 2">
    <name type="scientific">Sclerotinia sclerotiorum (strain ATCC 18683 / 1980 / Ss-1)</name>
    <name type="common">White mold</name>
    <name type="synonym">Whetzelinia sclerotiorum</name>
    <dbReference type="NCBI Taxonomy" id="665079"/>
    <lineage>
        <taxon>Eukaryota</taxon>
        <taxon>Fungi</taxon>
        <taxon>Dikarya</taxon>
        <taxon>Ascomycota</taxon>
        <taxon>Pezizomycotina</taxon>
        <taxon>Leotiomycetes</taxon>
        <taxon>Helotiales</taxon>
        <taxon>Sclerotiniaceae</taxon>
        <taxon>Sclerotinia</taxon>
    </lineage>
</organism>
<dbReference type="RefSeq" id="XP_001589954.1">
    <property type="nucleotide sequence ID" value="XM_001589904.1"/>
</dbReference>
<sequence>MAYMPYMPCTPYTKSPRQPAKEATTNRFTIFSAEILLRCLLETFELWSELSNFDAYQNSVLLPQTSTGNEIHDTDLGTSKAPDKLRANWQSYKESFANLTLKHYATTSMMLSHRSFA</sequence>